<dbReference type="OrthoDB" id="667203at2759"/>
<dbReference type="InterPro" id="IPR027443">
    <property type="entry name" value="IPNS-like_sf"/>
</dbReference>
<accession>A0A1E5WJ30</accession>
<sequence>MSRLSLEIMEVLGSSLGVGRSYFHCFFEGNDSIMRLNYYPPCQRPSCLHRAVVNSRVPRHSLAFFLCPEMDKVVRPPGELVDDHNPWAYPDFMWRALLYFTMRHYRSDMRTLEAFSNWLRHG</sequence>
<keyword evidence="2" id="KW-1185">Reference proteome</keyword>
<dbReference type="Gene3D" id="2.60.120.330">
    <property type="entry name" value="B-lactam Antibiotic, Isopenicillin N Synthase, Chain"/>
    <property type="match status" value="2"/>
</dbReference>
<organism evidence="1 2">
    <name type="scientific">Dichanthelium oligosanthes</name>
    <dbReference type="NCBI Taxonomy" id="888268"/>
    <lineage>
        <taxon>Eukaryota</taxon>
        <taxon>Viridiplantae</taxon>
        <taxon>Streptophyta</taxon>
        <taxon>Embryophyta</taxon>
        <taxon>Tracheophyta</taxon>
        <taxon>Spermatophyta</taxon>
        <taxon>Magnoliopsida</taxon>
        <taxon>Liliopsida</taxon>
        <taxon>Poales</taxon>
        <taxon>Poaceae</taxon>
        <taxon>PACMAD clade</taxon>
        <taxon>Panicoideae</taxon>
        <taxon>Panicodae</taxon>
        <taxon>Paniceae</taxon>
        <taxon>Dichantheliinae</taxon>
        <taxon>Dichanthelium</taxon>
    </lineage>
</organism>
<dbReference type="EMBL" id="LWDX02006554">
    <property type="protein sequence ID" value="OEL37150.1"/>
    <property type="molecule type" value="Genomic_DNA"/>
</dbReference>
<dbReference type="STRING" id="888268.A0A1E5WJ30"/>
<reference evidence="1 2" key="1">
    <citation type="submission" date="2016-09" db="EMBL/GenBank/DDBJ databases">
        <title>The draft genome of Dichanthelium oligosanthes: A C3 panicoid grass species.</title>
        <authorList>
            <person name="Studer A.J."/>
            <person name="Schnable J.C."/>
            <person name="Brutnell T.P."/>
        </authorList>
    </citation>
    <scope>NUCLEOTIDE SEQUENCE [LARGE SCALE GENOMIC DNA]</scope>
    <source>
        <strain evidence="2">cv. Kellogg 1175</strain>
        <tissue evidence="1">Leaf</tissue>
    </source>
</reference>
<dbReference type="AlphaFoldDB" id="A0A1E5WJ30"/>
<protein>
    <submittedName>
        <fullName evidence="1">Gibberellin 20 oxidase 1</fullName>
    </submittedName>
</protein>
<evidence type="ECO:0000313" key="2">
    <source>
        <dbReference type="Proteomes" id="UP000095767"/>
    </source>
</evidence>
<proteinExistence type="predicted"/>
<dbReference type="PANTHER" id="PTHR47990">
    <property type="entry name" value="2-OXOGLUTARATE (2OG) AND FE(II)-DEPENDENT OXYGENASE SUPERFAMILY PROTEIN-RELATED"/>
    <property type="match status" value="1"/>
</dbReference>
<dbReference type="Proteomes" id="UP000095767">
    <property type="component" value="Unassembled WGS sequence"/>
</dbReference>
<evidence type="ECO:0000313" key="1">
    <source>
        <dbReference type="EMBL" id="OEL37150.1"/>
    </source>
</evidence>
<feature type="non-terminal residue" evidence="1">
    <location>
        <position position="122"/>
    </location>
</feature>
<dbReference type="InterPro" id="IPR050231">
    <property type="entry name" value="Iron_ascorbate_oxido_reductase"/>
</dbReference>
<name>A0A1E5WJ30_9POAL</name>
<dbReference type="SUPFAM" id="SSF51197">
    <property type="entry name" value="Clavaminate synthase-like"/>
    <property type="match status" value="1"/>
</dbReference>
<comment type="caution">
    <text evidence="1">The sequence shown here is derived from an EMBL/GenBank/DDBJ whole genome shotgun (WGS) entry which is preliminary data.</text>
</comment>
<gene>
    <name evidence="1" type="ORF">BAE44_0001831</name>
</gene>